<dbReference type="AlphaFoldDB" id="Q13G21"/>
<evidence type="ECO:0000313" key="1">
    <source>
        <dbReference type="EMBL" id="ABE36968.1"/>
    </source>
</evidence>
<keyword evidence="2" id="KW-1185">Reference proteome</keyword>
<accession>Q13G21</accession>
<protein>
    <submittedName>
        <fullName evidence="1">Uncharacterized protein</fullName>
    </submittedName>
</protein>
<organism evidence="1 2">
    <name type="scientific">Paraburkholderia xenovorans (strain LB400)</name>
    <dbReference type="NCBI Taxonomy" id="266265"/>
    <lineage>
        <taxon>Bacteria</taxon>
        <taxon>Pseudomonadati</taxon>
        <taxon>Pseudomonadota</taxon>
        <taxon>Betaproteobacteria</taxon>
        <taxon>Burkholderiales</taxon>
        <taxon>Burkholderiaceae</taxon>
        <taxon>Paraburkholderia</taxon>
    </lineage>
</organism>
<sequence>MPTATPCRRFASSWRASPLDFTHAGTASAGTGDRSSASIRSRLSGVCSGRCCQDEEDLMSCSVKNVTPSAARVRCALRATTLNPGLSRVRFPGELQLSIFGLPLPGGRFFLRLPSISDGMKDVEGLPSAFGRTKDDHFSGKSCDAFEESMQLPNVHNFIKDWQHGVTYNICAYRKLSRQEMTRAMQVFIQQQGEHQPKQGTVVKIFSLVGLGDE</sequence>
<name>Q13G21_PARXL</name>
<dbReference type="KEGG" id="bxe:Bxe_C1102"/>
<gene>
    <name evidence="1" type="ORF">Bxe_C1102</name>
</gene>
<dbReference type="STRING" id="266265.Bxe_C1102"/>
<reference evidence="1 2" key="1">
    <citation type="journal article" date="2006" name="Proc. Natl. Acad. Sci. U.S.A.">
        <title>Burkholderia xenovorans LB400 harbors a multi-replicon, 9.73-Mbp genome shaped for versatility.</title>
        <authorList>
            <person name="Chain P.S."/>
            <person name="Denef V.J."/>
            <person name="Konstantinidis K.T."/>
            <person name="Vergez L.M."/>
            <person name="Agullo L."/>
            <person name="Reyes V.L."/>
            <person name="Hauser L."/>
            <person name="Cordova M."/>
            <person name="Gomez L."/>
            <person name="Gonzalez M."/>
            <person name="Land M."/>
            <person name="Lao V."/>
            <person name="Larimer F."/>
            <person name="LiPuma J.J."/>
            <person name="Mahenthiralingam E."/>
            <person name="Malfatti S.A."/>
            <person name="Marx C.J."/>
            <person name="Parnell J.J."/>
            <person name="Ramette A."/>
            <person name="Richardson P."/>
            <person name="Seeger M."/>
            <person name="Smith D."/>
            <person name="Spilker T."/>
            <person name="Sul W.J."/>
            <person name="Tsoi T.V."/>
            <person name="Ulrich L.E."/>
            <person name="Zhulin I.B."/>
            <person name="Tiedje J.M."/>
        </authorList>
    </citation>
    <scope>NUCLEOTIDE SEQUENCE [LARGE SCALE GENOMIC DNA]</scope>
    <source>
        <strain evidence="1 2">LB400</strain>
    </source>
</reference>
<proteinExistence type="predicted"/>
<dbReference type="EMBL" id="CP000272">
    <property type="protein sequence ID" value="ABE36968.1"/>
    <property type="molecule type" value="Genomic_DNA"/>
</dbReference>
<evidence type="ECO:0000313" key="2">
    <source>
        <dbReference type="Proteomes" id="UP000001817"/>
    </source>
</evidence>
<dbReference type="Proteomes" id="UP000001817">
    <property type="component" value="Chromosome 3"/>
</dbReference>
<dbReference type="eggNOG" id="ENOG5032PDK">
    <property type="taxonomic scope" value="Bacteria"/>
</dbReference>